<dbReference type="InterPro" id="IPR005561">
    <property type="entry name" value="ANTAR"/>
</dbReference>
<dbReference type="GO" id="GO:0016791">
    <property type="term" value="F:phosphatase activity"/>
    <property type="evidence" value="ECO:0007669"/>
    <property type="project" value="TreeGrafter"/>
</dbReference>
<dbReference type="CDD" id="cd00130">
    <property type="entry name" value="PAS"/>
    <property type="match status" value="1"/>
</dbReference>
<dbReference type="InterPro" id="IPR052016">
    <property type="entry name" value="Bact_Sigma-Reg"/>
</dbReference>
<dbReference type="Pfam" id="PF03861">
    <property type="entry name" value="ANTAR"/>
    <property type="match status" value="1"/>
</dbReference>
<dbReference type="SMART" id="SM01012">
    <property type="entry name" value="ANTAR"/>
    <property type="match status" value="1"/>
</dbReference>
<evidence type="ECO:0000256" key="2">
    <source>
        <dbReference type="ARBA" id="ARBA00023015"/>
    </source>
</evidence>
<keyword evidence="2" id="KW-0805">Transcription regulation</keyword>
<dbReference type="Pfam" id="PF07228">
    <property type="entry name" value="SpoIIE"/>
    <property type="match status" value="1"/>
</dbReference>
<dbReference type="Gene3D" id="3.60.40.10">
    <property type="entry name" value="PPM-type phosphatase domain"/>
    <property type="match status" value="1"/>
</dbReference>
<dbReference type="SUPFAM" id="SSF55785">
    <property type="entry name" value="PYP-like sensor domain (PAS domain)"/>
    <property type="match status" value="1"/>
</dbReference>
<reference evidence="6 7" key="1">
    <citation type="submission" date="2018-03" db="EMBL/GenBank/DDBJ databases">
        <title>Bioinformatic expansion and discovery of thiopeptide antibiotics.</title>
        <authorList>
            <person name="Schwalen C.J."/>
            <person name="Hudson G.A."/>
            <person name="Mitchell D.A."/>
        </authorList>
    </citation>
    <scope>NUCLEOTIDE SEQUENCE [LARGE SCALE GENOMIC DNA]</scope>
    <source>
        <strain evidence="6 7">ATCC 21389</strain>
    </source>
</reference>
<gene>
    <name evidence="6" type="ORF">C7C46_03615</name>
</gene>
<evidence type="ECO:0000259" key="5">
    <source>
        <dbReference type="PROSITE" id="PS51746"/>
    </source>
</evidence>
<dbReference type="InterPro" id="IPR001610">
    <property type="entry name" value="PAC"/>
</dbReference>
<dbReference type="Gene3D" id="3.30.450.20">
    <property type="entry name" value="PAS domain"/>
    <property type="match status" value="1"/>
</dbReference>
<feature type="domain" description="PPM-type phosphatase" evidence="5">
    <location>
        <begin position="545"/>
        <end position="753"/>
    </location>
</feature>
<evidence type="ECO:0000256" key="1">
    <source>
        <dbReference type="ARBA" id="ARBA00022801"/>
    </source>
</evidence>
<dbReference type="PANTHER" id="PTHR43156">
    <property type="entry name" value="STAGE II SPORULATION PROTEIN E-RELATED"/>
    <property type="match status" value="1"/>
</dbReference>
<evidence type="ECO:0000256" key="3">
    <source>
        <dbReference type="ARBA" id="ARBA00023163"/>
    </source>
</evidence>
<organism evidence="6 7">
    <name type="scientific">Streptomyces tateyamensis</name>
    <dbReference type="NCBI Taxonomy" id="565073"/>
    <lineage>
        <taxon>Bacteria</taxon>
        <taxon>Bacillati</taxon>
        <taxon>Actinomycetota</taxon>
        <taxon>Actinomycetes</taxon>
        <taxon>Kitasatosporales</taxon>
        <taxon>Streptomycetaceae</taxon>
        <taxon>Streptomyces</taxon>
    </lineage>
</organism>
<dbReference type="PANTHER" id="PTHR43156:SF2">
    <property type="entry name" value="STAGE II SPORULATION PROTEIN E"/>
    <property type="match status" value="1"/>
</dbReference>
<keyword evidence="3" id="KW-0804">Transcription</keyword>
<feature type="domain" description="ANTAR" evidence="4">
    <location>
        <begin position="21"/>
        <end position="82"/>
    </location>
</feature>
<evidence type="ECO:0000313" key="6">
    <source>
        <dbReference type="EMBL" id="PYC87620.1"/>
    </source>
</evidence>
<dbReference type="Gene3D" id="1.10.10.10">
    <property type="entry name" value="Winged helix-like DNA-binding domain superfamily/Winged helix DNA-binding domain"/>
    <property type="match status" value="1"/>
</dbReference>
<evidence type="ECO:0000313" key="7">
    <source>
        <dbReference type="Proteomes" id="UP000248039"/>
    </source>
</evidence>
<dbReference type="PROSITE" id="PS50921">
    <property type="entry name" value="ANTAR"/>
    <property type="match status" value="1"/>
</dbReference>
<dbReference type="InterPro" id="IPR000014">
    <property type="entry name" value="PAS"/>
</dbReference>
<dbReference type="GO" id="GO:0003723">
    <property type="term" value="F:RNA binding"/>
    <property type="evidence" value="ECO:0007669"/>
    <property type="project" value="InterPro"/>
</dbReference>
<dbReference type="SMART" id="SM00086">
    <property type="entry name" value="PAC"/>
    <property type="match status" value="1"/>
</dbReference>
<keyword evidence="7" id="KW-1185">Reference proteome</keyword>
<protein>
    <submittedName>
        <fullName evidence="6">Phosphatase</fullName>
    </submittedName>
</protein>
<name>A0A2V4NN45_9ACTN</name>
<dbReference type="AlphaFoldDB" id="A0A2V4NN45"/>
<evidence type="ECO:0000259" key="4">
    <source>
        <dbReference type="PROSITE" id="PS50921"/>
    </source>
</evidence>
<dbReference type="Proteomes" id="UP000248039">
    <property type="component" value="Unassembled WGS sequence"/>
</dbReference>
<dbReference type="InterPro" id="IPR029016">
    <property type="entry name" value="GAF-like_dom_sf"/>
</dbReference>
<dbReference type="RefSeq" id="WP_110665590.1">
    <property type="nucleotide sequence ID" value="NZ_PYBW01000012.1"/>
</dbReference>
<dbReference type="SMART" id="SM00331">
    <property type="entry name" value="PP2C_SIG"/>
    <property type="match status" value="1"/>
</dbReference>
<dbReference type="InterPro" id="IPR035965">
    <property type="entry name" value="PAS-like_dom_sf"/>
</dbReference>
<dbReference type="PROSITE" id="PS51746">
    <property type="entry name" value="PPM_2"/>
    <property type="match status" value="1"/>
</dbReference>
<dbReference type="OrthoDB" id="7943561at2"/>
<dbReference type="SUPFAM" id="SSF81606">
    <property type="entry name" value="PP2C-like"/>
    <property type="match status" value="1"/>
</dbReference>
<dbReference type="InterPro" id="IPR036457">
    <property type="entry name" value="PPM-type-like_dom_sf"/>
</dbReference>
<comment type="caution">
    <text evidence="6">The sequence shown here is derived from an EMBL/GenBank/DDBJ whole genome shotgun (WGS) entry which is preliminary data.</text>
</comment>
<keyword evidence="1" id="KW-0378">Hydrolase</keyword>
<dbReference type="EMBL" id="PYBW01000012">
    <property type="protein sequence ID" value="PYC87620.1"/>
    <property type="molecule type" value="Genomic_DNA"/>
</dbReference>
<sequence>MRIEPVADEPGEDSRGTARAVAALAAEVAGLREQLARQHLLDLAAGVLVARLGLEPGQAAEHLLSLARATGQRPADLAADLLNQSTGTTDPADPASVDLLRAPRRAGELAAARETLDEVAETVLSEALAALGATGVLIWRSAAADCLELVGAAGHGPLVRTQWRWLPPAWSTPVRQAYEDGLPRWLDRGPQAGQELPGPPGEAARAVLPLRDEHGPLGVVQVDWPGPLDASRALRREVTAVAEALCRILPRREPDAEHRPAPLLRAVVDVLAHPAMLVHWAADRGELLVECANPAARRTGTALPGDNRPRPLAQFLPFAAPALSRLVGRAWQDSDLQTAPLLPARHRPGAPGSLINVRVVPVDRERAVVLWHSGDLAHRFPILQVAAELAGLGAFEDDLTTGVSHWSNHAFEFFGRPPELSAPLLTELGPLLDPADARELATALGRLTGHQERLTLVVQVRRSDGGTRHLRIVGEPLLTHGTVTGVSGVFQDVSAQYRTEVALSATFDELTSTQEQAAVRHHLALQLQRAIVPEEPGLRKLPGLQVAARYRPAAQEYRVGGDWYDVLPLRDGRVMVAVGDVAGHGIEAATGMVALRNALRGLALTGQSPARLLRWLNELALIAPDRPTATGVCAVYRPDTRELTWCSAGHLPPLLLRGGRARLLEPVHNILLGALPDAEYHESTTQLAAGDTLILFTDGLIERRDDDLSKSLAALRRAAGRVAEAELEEQADRLLARNAGDTDDDSSLIALRIL</sequence>
<accession>A0A2V4NN45</accession>
<dbReference type="InterPro" id="IPR036388">
    <property type="entry name" value="WH-like_DNA-bd_sf"/>
</dbReference>
<dbReference type="InterPro" id="IPR001932">
    <property type="entry name" value="PPM-type_phosphatase-like_dom"/>
</dbReference>
<dbReference type="SUPFAM" id="SSF55781">
    <property type="entry name" value="GAF domain-like"/>
    <property type="match status" value="1"/>
</dbReference>
<proteinExistence type="predicted"/>
<dbReference type="Gene3D" id="3.30.450.40">
    <property type="match status" value="1"/>
</dbReference>